<organism evidence="1 2">
    <name type="scientific">Vermiconidia calcicola</name>
    <dbReference type="NCBI Taxonomy" id="1690605"/>
    <lineage>
        <taxon>Eukaryota</taxon>
        <taxon>Fungi</taxon>
        <taxon>Dikarya</taxon>
        <taxon>Ascomycota</taxon>
        <taxon>Pezizomycotina</taxon>
        <taxon>Dothideomycetes</taxon>
        <taxon>Dothideomycetidae</taxon>
        <taxon>Mycosphaerellales</taxon>
        <taxon>Extremaceae</taxon>
        <taxon>Vermiconidia</taxon>
    </lineage>
</organism>
<evidence type="ECO:0000313" key="1">
    <source>
        <dbReference type="EMBL" id="KAK3691621.1"/>
    </source>
</evidence>
<reference evidence="1" key="1">
    <citation type="submission" date="2023-07" db="EMBL/GenBank/DDBJ databases">
        <title>Black Yeasts Isolated from many extreme environments.</title>
        <authorList>
            <person name="Coleine C."/>
            <person name="Stajich J.E."/>
            <person name="Selbmann L."/>
        </authorList>
    </citation>
    <scope>NUCLEOTIDE SEQUENCE</scope>
    <source>
        <strain evidence="1">CCFEE 5714</strain>
    </source>
</reference>
<dbReference type="Proteomes" id="UP001281147">
    <property type="component" value="Unassembled WGS sequence"/>
</dbReference>
<evidence type="ECO:0000313" key="2">
    <source>
        <dbReference type="Proteomes" id="UP001281147"/>
    </source>
</evidence>
<protein>
    <submittedName>
        <fullName evidence="1">Uncharacterized protein</fullName>
    </submittedName>
</protein>
<comment type="caution">
    <text evidence="1">The sequence shown here is derived from an EMBL/GenBank/DDBJ whole genome shotgun (WGS) entry which is preliminary data.</text>
</comment>
<name>A0ACC3MH02_9PEZI</name>
<dbReference type="EMBL" id="JAUTXU010000261">
    <property type="protein sequence ID" value="KAK3691621.1"/>
    <property type="molecule type" value="Genomic_DNA"/>
</dbReference>
<sequence length="166" mass="18500">MSASQPPRYIAFSGQSSSTISPHVYNMLVGNKTDDQGEEDLWSNFAKKKKSKGVKKREKPLLDVPLPDDSAPLEPVVDDSGPREPMEMNHVPEPEPAAEARDIVPSPPDQLPKDEEVEMKSAEDGTEREHKSKGDKHIDAAGWAFTWCFRCKREDVLKFGGKTLPE</sequence>
<accession>A0ACC3MH02</accession>
<proteinExistence type="predicted"/>
<keyword evidence="2" id="KW-1185">Reference proteome</keyword>
<gene>
    <name evidence="1" type="ORF">LTR37_018538</name>
</gene>